<sequence length="261" mass="27778">MSNTFPFGNDLSQAESWLGHMNAKSSTWRVVYDGGFAIGAGYHSFIFLGLDSLTIALVRFYGVGPAVSAPYGKVFKAAGASARAAYRAARTYGAGNMIFGLAAEIATRREQSAAETGMDLYRRSLSALPGPVRLRRPFSLHDIANTRGSIIAAEVEVMAAAGGYQISSEGLFDATIPNTGDGLVNAGLGAMSGVWSVERWHNLYHELGDSAQARCAIENQSPSYAQPYRQIADVHPIIAQLPPAGCSISETEFNPASLLPQ</sequence>
<comment type="caution">
    <text evidence="1">The sequence shown here is derived from an EMBL/GenBank/DDBJ whole genome shotgun (WGS) entry which is preliminary data.</text>
</comment>
<reference evidence="1 2" key="1">
    <citation type="submission" date="2019-06" db="EMBL/GenBank/DDBJ databases">
        <title>Genomic Encyclopedia of Archaeal and Bacterial Type Strains, Phase II (KMG-II): from individual species to whole genera.</title>
        <authorList>
            <person name="Goeker M."/>
        </authorList>
    </citation>
    <scope>NUCLEOTIDE SEQUENCE [LARGE SCALE GENOMIC DNA]</scope>
    <source>
        <strain evidence="1 2">DSM 18423</strain>
    </source>
</reference>
<accession>A0A543KGC8</accession>
<dbReference type="Proteomes" id="UP000320582">
    <property type="component" value="Unassembled WGS sequence"/>
</dbReference>
<protein>
    <submittedName>
        <fullName evidence="1">Uncharacterized protein</fullName>
    </submittedName>
</protein>
<evidence type="ECO:0000313" key="2">
    <source>
        <dbReference type="Proteomes" id="UP000320582"/>
    </source>
</evidence>
<dbReference type="OrthoDB" id="7878529at2"/>
<name>A0A543KGC8_9RHOB</name>
<organism evidence="1 2">
    <name type="scientific">Roseinatronobacter monicus</name>
    <dbReference type="NCBI Taxonomy" id="393481"/>
    <lineage>
        <taxon>Bacteria</taxon>
        <taxon>Pseudomonadati</taxon>
        <taxon>Pseudomonadota</taxon>
        <taxon>Alphaproteobacteria</taxon>
        <taxon>Rhodobacterales</taxon>
        <taxon>Paracoccaceae</taxon>
        <taxon>Roseinatronobacter</taxon>
    </lineage>
</organism>
<proteinExistence type="predicted"/>
<dbReference type="RefSeq" id="WP_142082484.1">
    <property type="nucleotide sequence ID" value="NZ_VFPT01000001.1"/>
</dbReference>
<gene>
    <name evidence="1" type="ORF">BD293_2734</name>
</gene>
<dbReference type="EMBL" id="VFPT01000001">
    <property type="protein sequence ID" value="TQM94077.1"/>
    <property type="molecule type" value="Genomic_DNA"/>
</dbReference>
<keyword evidence="2" id="KW-1185">Reference proteome</keyword>
<evidence type="ECO:0000313" key="1">
    <source>
        <dbReference type="EMBL" id="TQM94077.1"/>
    </source>
</evidence>
<dbReference type="AlphaFoldDB" id="A0A543KGC8"/>